<feature type="chain" id="PRO_5030897069" description="Thiol:disulfide interchange protein DsbD N-terminal domain-containing protein" evidence="1">
    <location>
        <begin position="29"/>
        <end position="280"/>
    </location>
</feature>
<name>A0A7Y0AVY8_9HYPH</name>
<feature type="domain" description="Thiol:disulfide interchange protein DsbD N-terminal" evidence="2">
    <location>
        <begin position="50"/>
        <end position="157"/>
    </location>
</feature>
<dbReference type="RefSeq" id="WP_169589957.1">
    <property type="nucleotide sequence ID" value="NZ_JABBGK010000002.1"/>
</dbReference>
<reference evidence="3 4" key="1">
    <citation type="submission" date="2020-04" db="EMBL/GenBank/DDBJ databases">
        <title>Rhizobium sp. S-51 isolated from soil.</title>
        <authorList>
            <person name="Dahal R.H."/>
        </authorList>
    </citation>
    <scope>NUCLEOTIDE SEQUENCE [LARGE SCALE GENOMIC DNA]</scope>
    <source>
        <strain evidence="3 4">S-51</strain>
    </source>
</reference>
<feature type="signal peptide" evidence="1">
    <location>
        <begin position="1"/>
        <end position="28"/>
    </location>
</feature>
<dbReference type="Proteomes" id="UP000541470">
    <property type="component" value="Unassembled WGS sequence"/>
</dbReference>
<dbReference type="InterPro" id="IPR028250">
    <property type="entry name" value="DsbDN"/>
</dbReference>
<keyword evidence="1" id="KW-0732">Signal</keyword>
<comment type="caution">
    <text evidence="3">The sequence shown here is derived from an EMBL/GenBank/DDBJ whole genome shotgun (WGS) entry which is preliminary data.</text>
</comment>
<organism evidence="3 4">
    <name type="scientific">Rhizobium terricola</name>
    <dbReference type="NCBI Taxonomy" id="2728849"/>
    <lineage>
        <taxon>Bacteria</taxon>
        <taxon>Pseudomonadati</taxon>
        <taxon>Pseudomonadota</taxon>
        <taxon>Alphaproteobacteria</taxon>
        <taxon>Hyphomicrobiales</taxon>
        <taxon>Rhizobiaceae</taxon>
        <taxon>Rhizobium/Agrobacterium group</taxon>
        <taxon>Rhizobium</taxon>
    </lineage>
</organism>
<accession>A0A7Y0AVY8</accession>
<evidence type="ECO:0000313" key="3">
    <source>
        <dbReference type="EMBL" id="NML74500.1"/>
    </source>
</evidence>
<dbReference type="EMBL" id="JABBGK010000002">
    <property type="protein sequence ID" value="NML74500.1"/>
    <property type="molecule type" value="Genomic_DNA"/>
</dbReference>
<dbReference type="AlphaFoldDB" id="A0A7Y0AVY8"/>
<gene>
    <name evidence="3" type="ORF">HHL25_10240</name>
</gene>
<proteinExistence type="predicted"/>
<keyword evidence="4" id="KW-1185">Reference proteome</keyword>
<evidence type="ECO:0000259" key="2">
    <source>
        <dbReference type="Pfam" id="PF11412"/>
    </source>
</evidence>
<evidence type="ECO:0000313" key="4">
    <source>
        <dbReference type="Proteomes" id="UP000541470"/>
    </source>
</evidence>
<dbReference type="Pfam" id="PF11412">
    <property type="entry name" value="DsbD_N"/>
    <property type="match status" value="1"/>
</dbReference>
<protein>
    <recommendedName>
        <fullName evidence="2">Thiol:disulfide interchange protein DsbD N-terminal domain-containing protein</fullName>
    </recommendedName>
</protein>
<sequence length="280" mass="29532">MTHLSCLPAAKAAVVAVAATLCFAPAKAATSEWAVNEGGRMRLVVLPADSGGKRAAALQIEPSAGWITYWREPGDAGIPPAISLAPESGYTLSEVAFPVPKRIDNGDMRDIGYDEAVTLPLTLSRSPGSAPADELKASVFIGLCKNICIPFQAEFQLSLELSDAALAEEAALVASAREALPEHPSPDFSVRQHALNADATSLSVTLTLPEGVAKEEPEIIITGPSGRVFLDQSERQLSGRELTVAVPIKGLPRHYDIHGKSWGILVKAGGRAMETTLAFD</sequence>
<evidence type="ECO:0000256" key="1">
    <source>
        <dbReference type="SAM" id="SignalP"/>
    </source>
</evidence>